<accession>A0ABD3CT35</accession>
<dbReference type="InterPro" id="IPR024792">
    <property type="entry name" value="RhoGDI_dom_sf"/>
</dbReference>
<comment type="caution">
    <text evidence="6">The sequence shown here is derived from an EMBL/GenBank/DDBJ whole genome shotgun (WGS) entry which is preliminary data.</text>
</comment>
<dbReference type="Gene3D" id="2.70.50.30">
    <property type="entry name" value="Coagulation Factor XIII, subunit A, domain 1"/>
    <property type="match status" value="1"/>
</dbReference>
<dbReference type="PANTHER" id="PTHR10783">
    <property type="entry name" value="XENOTROPIC AND POLYTROPIC RETROVIRUS RECEPTOR 1-RELATED"/>
    <property type="match status" value="1"/>
</dbReference>
<evidence type="ECO:0000256" key="2">
    <source>
        <dbReference type="ARBA" id="ARBA00009758"/>
    </source>
</evidence>
<name>A0ABD3CT35_9LAMI</name>
<evidence type="ECO:0000259" key="5">
    <source>
        <dbReference type="PROSITE" id="PS51382"/>
    </source>
</evidence>
<dbReference type="PROSITE" id="PS51382">
    <property type="entry name" value="SPX"/>
    <property type="match status" value="1"/>
</dbReference>
<dbReference type="GO" id="GO:0005737">
    <property type="term" value="C:cytoplasm"/>
    <property type="evidence" value="ECO:0007669"/>
    <property type="project" value="UniProtKB-SubCell"/>
</dbReference>
<evidence type="ECO:0000256" key="1">
    <source>
        <dbReference type="ARBA" id="ARBA00004496"/>
    </source>
</evidence>
<comment type="subcellular location">
    <subcellularLocation>
        <location evidence="1">Cytoplasm</location>
    </subcellularLocation>
</comment>
<dbReference type="InterPro" id="IPR014756">
    <property type="entry name" value="Ig_E-set"/>
</dbReference>
<evidence type="ECO:0000313" key="6">
    <source>
        <dbReference type="EMBL" id="KAL3632254.1"/>
    </source>
</evidence>
<dbReference type="SUPFAM" id="SSF81296">
    <property type="entry name" value="E set domains"/>
    <property type="match status" value="1"/>
</dbReference>
<dbReference type="AlphaFoldDB" id="A0ABD3CT35"/>
<dbReference type="PANTHER" id="PTHR10783:SF124">
    <property type="entry name" value="PHOSPHATE TRANSPORTER PHO1 HOMOLOG 9"/>
    <property type="match status" value="1"/>
</dbReference>
<sequence>MVRVAARRRCWCDDGRIKAAKALLIRSPSTVPIRTREFVIADLLMFNLFGEYGWFTEATEVKGTYGGCGGLRGDAVLELLKKNRDMLFNEVKLIIVIEDPRDVERKRLLGIDDETAPTRDDLADALVQVNEGQIPENRLALQMLAEELLQWPYLEDDESLRRWKEKLLGSVDINSAGETLDPEVKIVGLAIKSPGRSDINLSIPSDGKPKGTRWGFENGLSTGLAVGLVVHGWEQRRGTVLPQGLVRMDVIHEVEMSRPAPLEVLDHVKINVDPDTPVSTLTNVIKSSKIDLSFSKDELRKAEDKLRQAFIEFYRQLRLLKSYCFLNMLAFSKIMKKYDKITSDEGELRKAEDKLRQAFIEFYRQLRLLKSCCFLNMLAFSKIMKKYDKSTSASKAYLEMVEKSYLGSSDEVNKLIERLEATFIKHFCNGNHRKGMKSLKSNRLGFREVNNGVNCKEGRWWLVHCSFSGGELVRVLGLRSSWYSRG</sequence>
<dbReference type="EMBL" id="JAVIJP010000032">
    <property type="protein sequence ID" value="KAL3632254.1"/>
    <property type="molecule type" value="Genomic_DNA"/>
</dbReference>
<keyword evidence="3" id="KW-0963">Cytoplasm</keyword>
<dbReference type="InterPro" id="IPR000406">
    <property type="entry name" value="Rho_GDI"/>
</dbReference>
<proteinExistence type="inferred from homology"/>
<organism evidence="6 7">
    <name type="scientific">Castilleja foliolosa</name>
    <dbReference type="NCBI Taxonomy" id="1961234"/>
    <lineage>
        <taxon>Eukaryota</taxon>
        <taxon>Viridiplantae</taxon>
        <taxon>Streptophyta</taxon>
        <taxon>Embryophyta</taxon>
        <taxon>Tracheophyta</taxon>
        <taxon>Spermatophyta</taxon>
        <taxon>Magnoliopsida</taxon>
        <taxon>eudicotyledons</taxon>
        <taxon>Gunneridae</taxon>
        <taxon>Pentapetalae</taxon>
        <taxon>asterids</taxon>
        <taxon>lamiids</taxon>
        <taxon>Lamiales</taxon>
        <taxon>Orobanchaceae</taxon>
        <taxon>Pedicularideae</taxon>
        <taxon>Castillejinae</taxon>
        <taxon>Castilleja</taxon>
    </lineage>
</organism>
<evidence type="ECO:0000256" key="3">
    <source>
        <dbReference type="ARBA" id="ARBA00022490"/>
    </source>
</evidence>
<feature type="domain" description="SPX" evidence="5">
    <location>
        <begin position="143"/>
        <end position="401"/>
    </location>
</feature>
<feature type="coiled-coil region" evidence="4">
    <location>
        <begin position="285"/>
        <end position="312"/>
    </location>
</feature>
<dbReference type="InterPro" id="IPR004331">
    <property type="entry name" value="SPX_dom"/>
</dbReference>
<reference evidence="7" key="1">
    <citation type="journal article" date="2024" name="IScience">
        <title>Strigolactones Initiate the Formation of Haustorium-like Structures in Castilleja.</title>
        <authorList>
            <person name="Buerger M."/>
            <person name="Peterson D."/>
            <person name="Chory J."/>
        </authorList>
    </citation>
    <scope>NUCLEOTIDE SEQUENCE [LARGE SCALE GENOMIC DNA]</scope>
</reference>
<evidence type="ECO:0000256" key="4">
    <source>
        <dbReference type="SAM" id="Coils"/>
    </source>
</evidence>
<protein>
    <recommendedName>
        <fullName evidence="5">SPX domain-containing protein</fullName>
    </recommendedName>
</protein>
<evidence type="ECO:0000313" key="7">
    <source>
        <dbReference type="Proteomes" id="UP001632038"/>
    </source>
</evidence>
<keyword evidence="4" id="KW-0175">Coiled coil</keyword>
<gene>
    <name evidence="6" type="ORF">CASFOL_025238</name>
</gene>
<comment type="similarity">
    <text evidence="2">Belongs to the Rho GDI family.</text>
</comment>
<dbReference type="Pfam" id="PF03105">
    <property type="entry name" value="SPX"/>
    <property type="match status" value="2"/>
</dbReference>
<keyword evidence="7" id="KW-1185">Reference proteome</keyword>
<dbReference type="Proteomes" id="UP001632038">
    <property type="component" value="Unassembled WGS sequence"/>
</dbReference>
<dbReference type="Pfam" id="PF02115">
    <property type="entry name" value="Rho_GDI"/>
    <property type="match status" value="1"/>
</dbReference>